<dbReference type="Proteomes" id="UP001358417">
    <property type="component" value="Unassembled WGS sequence"/>
</dbReference>
<keyword evidence="3" id="KW-1185">Reference proteome</keyword>
<dbReference type="GeneID" id="89968461"/>
<protein>
    <recommendedName>
        <fullName evidence="1">Aminotransferase class I/classII large domain-containing protein</fullName>
    </recommendedName>
</protein>
<accession>A0AAV9NQQ4</accession>
<feature type="domain" description="Aminotransferase class I/classII large" evidence="1">
    <location>
        <begin position="50"/>
        <end position="384"/>
    </location>
</feature>
<dbReference type="PANTHER" id="PTHR43510:SF1">
    <property type="entry name" value="AMINOTRANSFERASE FUNCTION, HYPOTHETICAL (EUROFUNG)"/>
    <property type="match status" value="1"/>
</dbReference>
<organism evidence="2 3">
    <name type="scientific">Exophiala bonariae</name>
    <dbReference type="NCBI Taxonomy" id="1690606"/>
    <lineage>
        <taxon>Eukaryota</taxon>
        <taxon>Fungi</taxon>
        <taxon>Dikarya</taxon>
        <taxon>Ascomycota</taxon>
        <taxon>Pezizomycotina</taxon>
        <taxon>Eurotiomycetes</taxon>
        <taxon>Chaetothyriomycetidae</taxon>
        <taxon>Chaetothyriales</taxon>
        <taxon>Herpotrichiellaceae</taxon>
        <taxon>Exophiala</taxon>
    </lineage>
</organism>
<dbReference type="RefSeq" id="XP_064711730.1">
    <property type="nucleotide sequence ID" value="XM_064843870.1"/>
</dbReference>
<proteinExistence type="predicted"/>
<dbReference type="AlphaFoldDB" id="A0AAV9NQQ4"/>
<evidence type="ECO:0000313" key="2">
    <source>
        <dbReference type="EMBL" id="KAK5064406.1"/>
    </source>
</evidence>
<sequence length="396" mass="44316">MVKLPYFELTPWIEDHKLKCKHYLAGSATPFLSIEDLISLSSDPQATEMALNFRSLKLGGDFLRGNLSVRSAIAALYGSKQGIKPEHVITTVATTAANLTVLQGLLTAGDHVICMYPTYGQLSRLPKTWGCEVSPWKLDATKAWAVDLEVLQELIKPNTVMVILCNPANPTGSYVDAEIQTRIIDIARKHNLIIMTDEIFRPLFHQSLDQNVPSFVEHDYEKVVVTGSLSKVWGLTGVRVGWIVTKDQSLLKRLLNARQYTYQIGSMIDETIAAEVLSERCRPAILARHLGYAQENLQALQAFVDKNSDMCSWTKPTAGSTAFIKLSLNGQPIDDVEFCNRILDEDGVLLMPGSLCFREGEETDMGGYVRVHFTHFPDKTRKALDAWDRFLANQRK</sequence>
<dbReference type="CDD" id="cd00609">
    <property type="entry name" value="AAT_like"/>
    <property type="match status" value="1"/>
</dbReference>
<dbReference type="GO" id="GO:0030170">
    <property type="term" value="F:pyridoxal phosphate binding"/>
    <property type="evidence" value="ECO:0007669"/>
    <property type="project" value="InterPro"/>
</dbReference>
<dbReference type="InterPro" id="IPR015424">
    <property type="entry name" value="PyrdxlP-dep_Trfase"/>
</dbReference>
<dbReference type="InterPro" id="IPR015421">
    <property type="entry name" value="PyrdxlP-dep_Trfase_major"/>
</dbReference>
<evidence type="ECO:0000259" key="1">
    <source>
        <dbReference type="Pfam" id="PF00155"/>
    </source>
</evidence>
<name>A0AAV9NQQ4_9EURO</name>
<dbReference type="Pfam" id="PF00155">
    <property type="entry name" value="Aminotran_1_2"/>
    <property type="match status" value="1"/>
</dbReference>
<comment type="caution">
    <text evidence="2">The sequence shown here is derived from an EMBL/GenBank/DDBJ whole genome shotgun (WGS) entry which is preliminary data.</text>
</comment>
<dbReference type="Gene3D" id="3.90.1150.10">
    <property type="entry name" value="Aspartate Aminotransferase, domain 1"/>
    <property type="match status" value="1"/>
</dbReference>
<dbReference type="Gene3D" id="3.40.640.10">
    <property type="entry name" value="Type I PLP-dependent aspartate aminotransferase-like (Major domain)"/>
    <property type="match status" value="1"/>
</dbReference>
<dbReference type="InterPro" id="IPR015422">
    <property type="entry name" value="PyrdxlP-dep_Trfase_small"/>
</dbReference>
<dbReference type="PANTHER" id="PTHR43510">
    <property type="entry name" value="AMINOTRANSFERASE FUNCTION, HYPOTHETICAL (EUROFUNG)"/>
    <property type="match status" value="1"/>
</dbReference>
<gene>
    <name evidence="2" type="ORF">LTR84_000239</name>
</gene>
<dbReference type="SUPFAM" id="SSF53383">
    <property type="entry name" value="PLP-dependent transferases"/>
    <property type="match status" value="1"/>
</dbReference>
<evidence type="ECO:0000313" key="3">
    <source>
        <dbReference type="Proteomes" id="UP001358417"/>
    </source>
</evidence>
<reference evidence="2 3" key="1">
    <citation type="submission" date="2023-08" db="EMBL/GenBank/DDBJ databases">
        <title>Black Yeasts Isolated from many extreme environments.</title>
        <authorList>
            <person name="Coleine C."/>
            <person name="Stajich J.E."/>
            <person name="Selbmann L."/>
        </authorList>
    </citation>
    <scope>NUCLEOTIDE SEQUENCE [LARGE SCALE GENOMIC DNA]</scope>
    <source>
        <strain evidence="2 3">CCFEE 5792</strain>
    </source>
</reference>
<dbReference type="EMBL" id="JAVRRD010000001">
    <property type="protein sequence ID" value="KAK5064406.1"/>
    <property type="molecule type" value="Genomic_DNA"/>
</dbReference>
<dbReference type="InterPro" id="IPR004839">
    <property type="entry name" value="Aminotransferase_I/II_large"/>
</dbReference>